<proteinExistence type="predicted"/>
<evidence type="ECO:0000256" key="2">
    <source>
        <dbReference type="SAM" id="Phobius"/>
    </source>
</evidence>
<dbReference type="OrthoDB" id="422368at2759"/>
<keyword evidence="2" id="KW-0812">Transmembrane</keyword>
<feature type="non-terminal residue" evidence="3">
    <location>
        <position position="360"/>
    </location>
</feature>
<feature type="transmembrane region" description="Helical" evidence="2">
    <location>
        <begin position="155"/>
        <end position="176"/>
    </location>
</feature>
<gene>
    <name evidence="3" type="ORF">PGLA1383_LOCUS19228</name>
</gene>
<feature type="non-terminal residue" evidence="3">
    <location>
        <position position="1"/>
    </location>
</feature>
<feature type="compositionally biased region" description="Acidic residues" evidence="1">
    <location>
        <begin position="289"/>
        <end position="311"/>
    </location>
</feature>
<protein>
    <submittedName>
        <fullName evidence="3">Uncharacterized protein</fullName>
    </submittedName>
</protein>
<reference evidence="3" key="1">
    <citation type="submission" date="2021-02" db="EMBL/GenBank/DDBJ databases">
        <authorList>
            <person name="Dougan E. K."/>
            <person name="Rhodes N."/>
            <person name="Thang M."/>
            <person name="Chan C."/>
        </authorList>
    </citation>
    <scope>NUCLEOTIDE SEQUENCE</scope>
</reference>
<sequence>MQRTGAGRLQVETTDPKLGGPKYTSLGMSRGSTAIPRTPTRFNKISRGATRASDLLEGAKRCQDNLSRSEPIHGNIYTYWAFLRVLERYDLVPQHDRGSHLLLQVGLSFVVVVQIIGPPAVLIWSMYAMTWEDVKFGLGDWKYVHGSYDHGISVLFSRLLGTLFLFVFILNGMYVIREDRRTSDKIWFLVRALDENGSGTSVDTVWLWVGAAINSWCVVISALCMGPCFALTQCPKDIIFDAFALLFLFRLDDVTGDLGFLTDQWDSDLFGNFYEYVVNLEERHKLESIEEEKEGEEDSDATQSSGDDEVEFSPGCSIYRTARWALNVLVVVAPFCFVFTQGAKARRDTDRKEEHFVQWT</sequence>
<organism evidence="3 4">
    <name type="scientific">Polarella glacialis</name>
    <name type="common">Dinoflagellate</name>
    <dbReference type="NCBI Taxonomy" id="89957"/>
    <lineage>
        <taxon>Eukaryota</taxon>
        <taxon>Sar</taxon>
        <taxon>Alveolata</taxon>
        <taxon>Dinophyceae</taxon>
        <taxon>Suessiales</taxon>
        <taxon>Suessiaceae</taxon>
        <taxon>Polarella</taxon>
    </lineage>
</organism>
<feature type="region of interest" description="Disordered" evidence="1">
    <location>
        <begin position="1"/>
        <end position="30"/>
    </location>
</feature>
<dbReference type="EMBL" id="CAJNNV010012609">
    <property type="protein sequence ID" value="CAE8600927.1"/>
    <property type="molecule type" value="Genomic_DNA"/>
</dbReference>
<keyword evidence="2" id="KW-1133">Transmembrane helix</keyword>
<evidence type="ECO:0000313" key="4">
    <source>
        <dbReference type="Proteomes" id="UP000654075"/>
    </source>
</evidence>
<dbReference type="AlphaFoldDB" id="A0A813EFL2"/>
<evidence type="ECO:0000256" key="1">
    <source>
        <dbReference type="SAM" id="MobiDB-lite"/>
    </source>
</evidence>
<feature type="region of interest" description="Disordered" evidence="1">
    <location>
        <begin position="288"/>
        <end position="311"/>
    </location>
</feature>
<accession>A0A813EFL2</accession>
<name>A0A813EFL2_POLGL</name>
<dbReference type="Proteomes" id="UP000654075">
    <property type="component" value="Unassembled WGS sequence"/>
</dbReference>
<feature type="transmembrane region" description="Helical" evidence="2">
    <location>
        <begin position="324"/>
        <end position="343"/>
    </location>
</feature>
<keyword evidence="2" id="KW-0472">Membrane</keyword>
<evidence type="ECO:0000313" key="3">
    <source>
        <dbReference type="EMBL" id="CAE8600927.1"/>
    </source>
</evidence>
<feature type="transmembrane region" description="Helical" evidence="2">
    <location>
        <begin position="101"/>
        <end position="127"/>
    </location>
</feature>
<comment type="caution">
    <text evidence="3">The sequence shown here is derived from an EMBL/GenBank/DDBJ whole genome shotgun (WGS) entry which is preliminary data.</text>
</comment>
<dbReference type="OMA" id="IYTYWAF"/>
<keyword evidence="4" id="KW-1185">Reference proteome</keyword>